<evidence type="ECO:0000313" key="1">
    <source>
        <dbReference type="EMBL" id="KAJ2982206.1"/>
    </source>
</evidence>
<organism evidence="1 2">
    <name type="scientific">Zarea fungicola</name>
    <dbReference type="NCBI Taxonomy" id="93591"/>
    <lineage>
        <taxon>Eukaryota</taxon>
        <taxon>Fungi</taxon>
        <taxon>Dikarya</taxon>
        <taxon>Ascomycota</taxon>
        <taxon>Pezizomycotina</taxon>
        <taxon>Sordariomycetes</taxon>
        <taxon>Hypocreomycetidae</taxon>
        <taxon>Hypocreales</taxon>
        <taxon>Cordycipitaceae</taxon>
        <taxon>Zarea</taxon>
    </lineage>
</organism>
<dbReference type="Proteomes" id="UP001143910">
    <property type="component" value="Unassembled WGS sequence"/>
</dbReference>
<proteinExistence type="predicted"/>
<name>A0ACC1NUG7_9HYPO</name>
<dbReference type="EMBL" id="JANJQO010000089">
    <property type="protein sequence ID" value="KAJ2982206.1"/>
    <property type="molecule type" value="Genomic_DNA"/>
</dbReference>
<protein>
    <submittedName>
        <fullName evidence="1">Uncharacterized protein</fullName>
    </submittedName>
</protein>
<comment type="caution">
    <text evidence="1">The sequence shown here is derived from an EMBL/GenBank/DDBJ whole genome shotgun (WGS) entry which is preliminary data.</text>
</comment>
<gene>
    <name evidence="1" type="ORF">NQ176_g1541</name>
</gene>
<sequence length="407" mass="45774">MSLPPAFQDAMPSTDEVRLIADGFFTSVHVWFPIINRNKFYGNFTHASLQHETDLALLVLCMKMLIAQPSGDESNSKATYLSVKSLLVQLEQAGFFSITILQALLLTALYEIGAGIYPSAYMTVGTCARYASALSLDRDIFKWDQSASDWIGMEERHRAWWAAVVLDRTCPERAPCTPDPTELQYLPLLDSDWDLGKRPRAAPLRLSASFEEKLGKFARMAQATHLLARVLRHLRDVTMDREFLDGEMETLDRALRSLLDLTVAEEMSTNATAFCSPIALLGSALLLLHSYSVTPINSVDSPAKLTKQGYIMAIECNTRAVLPIARRIRNAWASAPRHPSPFVLDWMYRCTVACNSIQKGHASVDENCMQEVREAMKLLAYQWPVGDLYFELLETRQWTNLQLEADA</sequence>
<reference evidence="1" key="1">
    <citation type="submission" date="2022-08" db="EMBL/GenBank/DDBJ databases">
        <title>Genome Sequence of Lecanicillium fungicola.</title>
        <authorList>
            <person name="Buettner E."/>
        </authorList>
    </citation>
    <scope>NUCLEOTIDE SEQUENCE</scope>
    <source>
        <strain evidence="1">Babe33</strain>
    </source>
</reference>
<accession>A0ACC1NUG7</accession>
<evidence type="ECO:0000313" key="2">
    <source>
        <dbReference type="Proteomes" id="UP001143910"/>
    </source>
</evidence>
<keyword evidence="2" id="KW-1185">Reference proteome</keyword>